<accession>A0AAW1QWV8</accession>
<evidence type="ECO:0000259" key="4">
    <source>
        <dbReference type="Pfam" id="PF14688"/>
    </source>
</evidence>
<gene>
    <name evidence="5" type="ORF">WJX74_007173</name>
</gene>
<name>A0AAW1QWV8_9CHLO</name>
<dbReference type="PANTHER" id="PTHR31596">
    <property type="entry name" value="T-CELL ACTIVATION INHIBITOR, MITOCHONDRIAL"/>
    <property type="match status" value="1"/>
</dbReference>
<dbReference type="Proteomes" id="UP001438707">
    <property type="component" value="Unassembled WGS sequence"/>
</dbReference>
<dbReference type="InterPro" id="IPR027986">
    <property type="entry name" value="TCAIM"/>
</dbReference>
<keyword evidence="6" id="KW-1185">Reference proteome</keyword>
<dbReference type="InterPro" id="IPR028031">
    <property type="entry name" value="DUF4460"/>
</dbReference>
<evidence type="ECO:0000259" key="3">
    <source>
        <dbReference type="Pfam" id="PF14687"/>
    </source>
</evidence>
<feature type="coiled-coil region" evidence="1">
    <location>
        <begin position="360"/>
        <end position="387"/>
    </location>
</feature>
<dbReference type="InterPro" id="IPR027989">
    <property type="entry name" value="DUF4461"/>
</dbReference>
<dbReference type="AlphaFoldDB" id="A0AAW1QWV8"/>
<dbReference type="EMBL" id="JALJOS010000022">
    <property type="protein sequence ID" value="KAK9826038.1"/>
    <property type="molecule type" value="Genomic_DNA"/>
</dbReference>
<dbReference type="Pfam" id="PF14687">
    <property type="entry name" value="DUF4460"/>
    <property type="match status" value="1"/>
</dbReference>
<dbReference type="PANTHER" id="PTHR31596:SF1">
    <property type="entry name" value="T-CELL ACTIVATION INHIBITOR, MITOCHONDRIAL"/>
    <property type="match status" value="1"/>
</dbReference>
<evidence type="ECO:0000313" key="6">
    <source>
        <dbReference type="Proteomes" id="UP001438707"/>
    </source>
</evidence>
<dbReference type="Pfam" id="PF14688">
    <property type="entry name" value="DUF4461"/>
    <property type="match status" value="1"/>
</dbReference>
<comment type="caution">
    <text evidence="5">The sequence shown here is derived from an EMBL/GenBank/DDBJ whole genome shotgun (WGS) entry which is preliminary data.</text>
</comment>
<keyword evidence="1" id="KW-0175">Coiled coil</keyword>
<evidence type="ECO:0000256" key="2">
    <source>
        <dbReference type="SAM" id="MobiDB-lite"/>
    </source>
</evidence>
<organism evidence="5 6">
    <name type="scientific">Apatococcus lobatus</name>
    <dbReference type="NCBI Taxonomy" id="904363"/>
    <lineage>
        <taxon>Eukaryota</taxon>
        <taxon>Viridiplantae</taxon>
        <taxon>Chlorophyta</taxon>
        <taxon>core chlorophytes</taxon>
        <taxon>Trebouxiophyceae</taxon>
        <taxon>Chlorellales</taxon>
        <taxon>Chlorellaceae</taxon>
        <taxon>Apatococcus</taxon>
    </lineage>
</organism>
<evidence type="ECO:0000313" key="5">
    <source>
        <dbReference type="EMBL" id="KAK9826038.1"/>
    </source>
</evidence>
<feature type="domain" description="DUF4460" evidence="3">
    <location>
        <begin position="5"/>
        <end position="62"/>
    </location>
</feature>
<feature type="compositionally biased region" description="Polar residues" evidence="2">
    <location>
        <begin position="477"/>
        <end position="509"/>
    </location>
</feature>
<dbReference type="GO" id="GO:0005739">
    <property type="term" value="C:mitochondrion"/>
    <property type="evidence" value="ECO:0007669"/>
    <property type="project" value="TreeGrafter"/>
</dbReference>
<reference evidence="5 6" key="1">
    <citation type="journal article" date="2024" name="Nat. Commun.">
        <title>Phylogenomics reveals the evolutionary origins of lichenization in chlorophyte algae.</title>
        <authorList>
            <person name="Puginier C."/>
            <person name="Libourel C."/>
            <person name="Otte J."/>
            <person name="Skaloud P."/>
            <person name="Haon M."/>
            <person name="Grisel S."/>
            <person name="Petersen M."/>
            <person name="Berrin J.G."/>
            <person name="Delaux P.M."/>
            <person name="Dal Grande F."/>
            <person name="Keller J."/>
        </authorList>
    </citation>
    <scope>NUCLEOTIDE SEQUENCE [LARGE SCALE GENOMIC DNA]</scope>
    <source>
        <strain evidence="5 6">SAG 2145</strain>
    </source>
</reference>
<feature type="region of interest" description="Disordered" evidence="2">
    <location>
        <begin position="475"/>
        <end position="558"/>
    </location>
</feature>
<feature type="domain" description="DUF4461" evidence="4">
    <location>
        <begin position="319"/>
        <end position="458"/>
    </location>
</feature>
<protein>
    <recommendedName>
        <fullName evidence="7">DUF4460 domain-containing protein</fullName>
    </recommendedName>
</protein>
<feature type="compositionally biased region" description="Basic and acidic residues" evidence="2">
    <location>
        <begin position="516"/>
        <end position="546"/>
    </location>
</feature>
<proteinExistence type="predicted"/>
<evidence type="ECO:0008006" key="7">
    <source>
        <dbReference type="Google" id="ProtNLM"/>
    </source>
</evidence>
<evidence type="ECO:0000256" key="1">
    <source>
        <dbReference type="SAM" id="Coils"/>
    </source>
</evidence>
<sequence length="733" mass="79199">MDAAQKQLLRAVVRRVHPDLFVGLPAEQEQNSEALKVLNSYLDELASSSHSHAAQVTFWVKTADGAGCEKVDAKLPAFGSLGPLFYAFGLISQEDLRNGSGCLTDGVQDGRNVVAWLGETVVQALEAAIQHTARQKAIRALSASIKERFQLSDILLSGEFAVTSAEQVRQLEALKRLEQGLLVVTQEDAGRFCNLVIRLHHPDSCCWDPFGNVVTLDGAALPGSSAVQSHVAEDGILHVVAEPGGIAATLAALDLGQARVLRALACFWGFRVQELSPALSQLLGVEAVFCDARSQASAQHFVLWAGRILQHREVLASQAEGIAHAFSLLIHSDQSAAMIDTASSSSLIQVRSDCPVEQLLQFLTSENSDAASRAAEAELEARQAEALLLDQVKDALGASQVVRLCSSWDSDKVVEAAHRLLHHAPSIRASVDLSGACLAIDDCYELWESGFISIPHHFQIQDLQPQLQRLLAGTAPSLPQSHPQRSPYSQSHADNGHQHNVSLQPSAESLSPHLPEQSRGESAECREHEVEEHRRGIESRGTKSRSESAQSGRDSQLKLHLQGNESIEEICELFSQTIAWSSAEPSVLSECCQAGQDCPAPVEAGNDHTMDASAALLDSMHEAMLQPEGCEEGCAPIPLNGAFSLCPPVGSTFTGRGLLPQPTWWQALQSEIRLMKPGPRRASKSKANWQSWQPALGSVHVQASMLANARLRFSQHLRPTAITGAARPCMYVL</sequence>